<protein>
    <submittedName>
        <fullName evidence="3">Uncharacterized protein</fullName>
    </submittedName>
</protein>
<keyword evidence="1" id="KW-0175">Coiled coil</keyword>
<dbReference type="EMBL" id="JBBXMP010000467">
    <property type="protein sequence ID" value="KAL0057662.1"/>
    <property type="molecule type" value="Genomic_DNA"/>
</dbReference>
<feature type="compositionally biased region" description="Polar residues" evidence="2">
    <location>
        <begin position="28"/>
        <end position="41"/>
    </location>
</feature>
<sequence>MTSDPSPADSQHLRRLGLPGAFPGESDVGSTENLSDNSTTSNYYSLDSESSAFVAGDLGHFTNTRSTKQLLDTQIEAPEPEYEHQQMREHDCTLQLIEQFKEELDDRTQQVSCLQDHLHELREQLSVSERLRALHAETTETLKASACPCLDPSHEEIEVLKQGQRALGCTLEEVRRELLKAENARRTVESAAKSGILAIRSEIMVFGEEIKQMLLHPQPL</sequence>
<evidence type="ECO:0000313" key="3">
    <source>
        <dbReference type="EMBL" id="KAL0057662.1"/>
    </source>
</evidence>
<reference evidence="3 4" key="1">
    <citation type="submission" date="2024-05" db="EMBL/GenBank/DDBJ databases">
        <title>A draft genome resource for the thread blight pathogen Marasmius tenuissimus strain MS-2.</title>
        <authorList>
            <person name="Yulfo-Soto G.E."/>
            <person name="Baruah I.K."/>
            <person name="Amoako-Attah I."/>
            <person name="Bukari Y."/>
            <person name="Meinhardt L.W."/>
            <person name="Bailey B.A."/>
            <person name="Cohen S.P."/>
        </authorList>
    </citation>
    <scope>NUCLEOTIDE SEQUENCE [LARGE SCALE GENOMIC DNA]</scope>
    <source>
        <strain evidence="3 4">MS-2</strain>
    </source>
</reference>
<evidence type="ECO:0000256" key="2">
    <source>
        <dbReference type="SAM" id="MobiDB-lite"/>
    </source>
</evidence>
<feature type="region of interest" description="Disordered" evidence="2">
    <location>
        <begin position="1"/>
        <end position="41"/>
    </location>
</feature>
<keyword evidence="4" id="KW-1185">Reference proteome</keyword>
<comment type="caution">
    <text evidence="3">The sequence shown here is derived from an EMBL/GenBank/DDBJ whole genome shotgun (WGS) entry which is preliminary data.</text>
</comment>
<evidence type="ECO:0000256" key="1">
    <source>
        <dbReference type="SAM" id="Coils"/>
    </source>
</evidence>
<gene>
    <name evidence="3" type="ORF">AAF712_015690</name>
</gene>
<evidence type="ECO:0000313" key="4">
    <source>
        <dbReference type="Proteomes" id="UP001437256"/>
    </source>
</evidence>
<name>A0ABR2Z7J8_9AGAR</name>
<accession>A0ABR2Z7J8</accession>
<proteinExistence type="predicted"/>
<dbReference type="Proteomes" id="UP001437256">
    <property type="component" value="Unassembled WGS sequence"/>
</dbReference>
<organism evidence="3 4">
    <name type="scientific">Marasmius tenuissimus</name>
    <dbReference type="NCBI Taxonomy" id="585030"/>
    <lineage>
        <taxon>Eukaryota</taxon>
        <taxon>Fungi</taxon>
        <taxon>Dikarya</taxon>
        <taxon>Basidiomycota</taxon>
        <taxon>Agaricomycotina</taxon>
        <taxon>Agaricomycetes</taxon>
        <taxon>Agaricomycetidae</taxon>
        <taxon>Agaricales</taxon>
        <taxon>Marasmiineae</taxon>
        <taxon>Marasmiaceae</taxon>
        <taxon>Marasmius</taxon>
    </lineage>
</organism>
<feature type="coiled-coil region" evidence="1">
    <location>
        <begin position="97"/>
        <end position="124"/>
    </location>
</feature>